<protein>
    <recommendedName>
        <fullName evidence="3">Toxin HicA</fullName>
    </recommendedName>
</protein>
<name>A0A0J8ALX1_9SPHN</name>
<evidence type="ECO:0000313" key="2">
    <source>
        <dbReference type="Proteomes" id="UP000052232"/>
    </source>
</evidence>
<dbReference type="PATRIC" id="fig|1420583.3.peg.2310"/>
<dbReference type="AlphaFoldDB" id="A0A0J8ALX1"/>
<organism evidence="1 2">
    <name type="scientific">Sphingobium cupriresistens LL01</name>
    <dbReference type="NCBI Taxonomy" id="1420583"/>
    <lineage>
        <taxon>Bacteria</taxon>
        <taxon>Pseudomonadati</taxon>
        <taxon>Pseudomonadota</taxon>
        <taxon>Alphaproteobacteria</taxon>
        <taxon>Sphingomonadales</taxon>
        <taxon>Sphingomonadaceae</taxon>
        <taxon>Sphingobium</taxon>
    </lineage>
</organism>
<gene>
    <name evidence="1" type="ORF">V473_12530</name>
</gene>
<dbReference type="STRING" id="1420583.V473_12530"/>
<keyword evidence="2" id="KW-1185">Reference proteome</keyword>
<dbReference type="Proteomes" id="UP000052232">
    <property type="component" value="Unassembled WGS sequence"/>
</dbReference>
<reference evidence="1 2" key="1">
    <citation type="journal article" date="2015" name="G3 (Bethesda)">
        <title>Insights into Ongoing Evolution of the Hexachlorocyclohexane Catabolic Pathway from Comparative Genomics of Ten Sphingomonadaceae Strains.</title>
        <authorList>
            <person name="Pearce S.L."/>
            <person name="Oakeshott J.G."/>
            <person name="Pandey G."/>
        </authorList>
    </citation>
    <scope>NUCLEOTIDE SEQUENCE [LARGE SCALE GENOMIC DNA]</scope>
    <source>
        <strain evidence="1 2">LL01</strain>
    </source>
</reference>
<comment type="caution">
    <text evidence="1">The sequence shown here is derived from an EMBL/GenBank/DDBJ whole genome shotgun (WGS) entry which is preliminary data.</text>
</comment>
<dbReference type="RefSeq" id="WP_066603843.1">
    <property type="nucleotide sequence ID" value="NZ_KQ130434.1"/>
</dbReference>
<proteinExistence type="predicted"/>
<evidence type="ECO:0008006" key="3">
    <source>
        <dbReference type="Google" id="ProtNLM"/>
    </source>
</evidence>
<sequence>MTKADKLLDRVARNPAGDWTISDIQTLCDHLGWACLPPTGGGSHWKVAVPGSDTILTIPAKRPIKPVYIRKLMAFVKDGKHG</sequence>
<accession>A0A0J8ALX1</accession>
<evidence type="ECO:0000313" key="1">
    <source>
        <dbReference type="EMBL" id="KMS55565.1"/>
    </source>
</evidence>
<dbReference type="EMBL" id="JACT01000002">
    <property type="protein sequence ID" value="KMS55565.1"/>
    <property type="molecule type" value="Genomic_DNA"/>
</dbReference>